<dbReference type="InParanoid" id="A0A1Q3B4L5"/>
<dbReference type="OrthoDB" id="2019080at2759"/>
<dbReference type="PANTHER" id="PTHR34118">
    <property type="entry name" value="NF-KAPPA-B INHIBITOR-LIKE PROTEIN-RELATED"/>
    <property type="match status" value="1"/>
</dbReference>
<sequence length="317" mass="35290">METLSRVGLLTTSTISPCPIFNPITFLKRLQPNKPLIVSVLKTSSPPGNEIAGEDILQSFFQDRQLNGDFISKASDILWQREITQFINAASGKLADTQQAEEVMRYDNDNGFLKLTTTHEWILGDNSAPINKKASAKELRKDGERRKKLNLLQYEALKRELMLLSVSIGAACSGYCLIALSIQAAISYAVGVVFSCLYLQLLYRHSDSLSKEMVPEIFLQKKTKKIGIRIEDLKSSFERTVKGSGIALSSPRLVIPAAIYGLWVLSHQYIGNNLFDFQLVPAMFGMFVYKAAALVQVYRDNEDLQLIFPENGGGLGD</sequence>
<gene>
    <name evidence="1" type="ORF">CFOL_v3_06493</name>
</gene>
<evidence type="ECO:0000313" key="1">
    <source>
        <dbReference type="EMBL" id="GAV62971.1"/>
    </source>
</evidence>
<dbReference type="AlphaFoldDB" id="A0A1Q3B4L5"/>
<dbReference type="Proteomes" id="UP000187406">
    <property type="component" value="Unassembled WGS sequence"/>
</dbReference>
<dbReference type="STRING" id="3775.A0A1Q3B4L5"/>
<protein>
    <submittedName>
        <fullName evidence="1">Uncharacterized protein</fullName>
    </submittedName>
</protein>
<reference evidence="2" key="1">
    <citation type="submission" date="2016-04" db="EMBL/GenBank/DDBJ databases">
        <title>Cephalotus genome sequencing.</title>
        <authorList>
            <person name="Fukushima K."/>
            <person name="Hasebe M."/>
            <person name="Fang X."/>
        </authorList>
    </citation>
    <scope>NUCLEOTIDE SEQUENCE [LARGE SCALE GENOMIC DNA]</scope>
    <source>
        <strain evidence="2">cv. St1</strain>
    </source>
</reference>
<comment type="caution">
    <text evidence="1">The sequence shown here is derived from an EMBL/GenBank/DDBJ whole genome shotgun (WGS) entry which is preliminary data.</text>
</comment>
<accession>A0A1Q3B4L5</accession>
<dbReference type="FunCoup" id="A0A1Q3B4L5">
    <property type="interactions" value="1964"/>
</dbReference>
<proteinExistence type="predicted"/>
<organism evidence="1 2">
    <name type="scientific">Cephalotus follicularis</name>
    <name type="common">Albany pitcher plant</name>
    <dbReference type="NCBI Taxonomy" id="3775"/>
    <lineage>
        <taxon>Eukaryota</taxon>
        <taxon>Viridiplantae</taxon>
        <taxon>Streptophyta</taxon>
        <taxon>Embryophyta</taxon>
        <taxon>Tracheophyta</taxon>
        <taxon>Spermatophyta</taxon>
        <taxon>Magnoliopsida</taxon>
        <taxon>eudicotyledons</taxon>
        <taxon>Gunneridae</taxon>
        <taxon>Pentapetalae</taxon>
        <taxon>rosids</taxon>
        <taxon>fabids</taxon>
        <taxon>Oxalidales</taxon>
        <taxon>Cephalotaceae</taxon>
        <taxon>Cephalotus</taxon>
    </lineage>
</organism>
<name>A0A1Q3B4L5_CEPFO</name>
<dbReference type="EMBL" id="BDDD01000286">
    <property type="protein sequence ID" value="GAV62971.1"/>
    <property type="molecule type" value="Genomic_DNA"/>
</dbReference>
<keyword evidence="2" id="KW-1185">Reference proteome</keyword>
<dbReference type="PANTHER" id="PTHR34118:SF1">
    <property type="entry name" value="NF-KAPPA-B INHIBITOR-LIKE PROTEIN"/>
    <property type="match status" value="1"/>
</dbReference>
<evidence type="ECO:0000313" key="2">
    <source>
        <dbReference type="Proteomes" id="UP000187406"/>
    </source>
</evidence>